<evidence type="ECO:0000256" key="1">
    <source>
        <dbReference type="SAM" id="MobiDB-lite"/>
    </source>
</evidence>
<keyword evidence="3" id="KW-1185">Reference proteome</keyword>
<name>A0A9P3H2R6_9FUNG</name>
<dbReference type="EMBL" id="BQFW01000002">
    <property type="protein sequence ID" value="GJJ68668.1"/>
    <property type="molecule type" value="Genomic_DNA"/>
</dbReference>
<accession>A0A9P3H2R6</accession>
<feature type="compositionally biased region" description="Low complexity" evidence="1">
    <location>
        <begin position="211"/>
        <end position="228"/>
    </location>
</feature>
<gene>
    <name evidence="2" type="ORF">EMPS_01014</name>
</gene>
<comment type="caution">
    <text evidence="2">The sequence shown here is derived from an EMBL/GenBank/DDBJ whole genome shotgun (WGS) entry which is preliminary data.</text>
</comment>
<protein>
    <submittedName>
        <fullName evidence="2">Uncharacterized protein</fullName>
    </submittedName>
</protein>
<proteinExistence type="predicted"/>
<dbReference type="Proteomes" id="UP000827284">
    <property type="component" value="Unassembled WGS sequence"/>
</dbReference>
<organism evidence="2 3">
    <name type="scientific">Entomortierella parvispora</name>
    <dbReference type="NCBI Taxonomy" id="205924"/>
    <lineage>
        <taxon>Eukaryota</taxon>
        <taxon>Fungi</taxon>
        <taxon>Fungi incertae sedis</taxon>
        <taxon>Mucoromycota</taxon>
        <taxon>Mortierellomycotina</taxon>
        <taxon>Mortierellomycetes</taxon>
        <taxon>Mortierellales</taxon>
        <taxon>Mortierellaceae</taxon>
        <taxon>Entomortierella</taxon>
    </lineage>
</organism>
<sequence length="271" mass="30211">MPKPIEFSVTITIPKGDVKIQFFAHVCVCGRDFSRSQTLQDHIEGRKLQKACTLIKPLLIQELSEKNIHVVPKFYSATLLPKPASEPSPTSTLAVSSPPSTSATLGTSEQYRPPTDQESKTQHLVVDLFRKLNEKVDSNTADFSRRLQSLDNMTYQMHERLSGFVSIHEKTERWISSSTSSSLAQHQYNSKMKSDPRGPSPRETSPYHQARSPSRPSVGSSGSSGPPSFADIETSTPRPEVLQADRVWAAIREEEQKQLEGGFSHQVIYSD</sequence>
<evidence type="ECO:0000313" key="3">
    <source>
        <dbReference type="Proteomes" id="UP000827284"/>
    </source>
</evidence>
<reference evidence="2" key="2">
    <citation type="journal article" date="2022" name="Microbiol. Resour. Announc.">
        <title>Whole-Genome Sequence of Entomortierella parvispora E1425, a Mucoromycotan Fungus Associated with Burkholderiaceae-Related Endosymbiotic Bacteria.</title>
        <authorList>
            <person name="Herlambang A."/>
            <person name="Guo Y."/>
            <person name="Takashima Y."/>
            <person name="Narisawa K."/>
            <person name="Ohta H."/>
            <person name="Nishizawa T."/>
        </authorList>
    </citation>
    <scope>NUCLEOTIDE SEQUENCE</scope>
    <source>
        <strain evidence="2">E1425</strain>
    </source>
</reference>
<dbReference type="AlphaFoldDB" id="A0A9P3H2R6"/>
<feature type="region of interest" description="Disordered" evidence="1">
    <location>
        <begin position="175"/>
        <end position="241"/>
    </location>
</feature>
<feature type="compositionally biased region" description="Polar residues" evidence="1">
    <location>
        <begin position="87"/>
        <end position="110"/>
    </location>
</feature>
<evidence type="ECO:0000313" key="2">
    <source>
        <dbReference type="EMBL" id="GJJ68668.1"/>
    </source>
</evidence>
<feature type="region of interest" description="Disordered" evidence="1">
    <location>
        <begin position="86"/>
        <end position="121"/>
    </location>
</feature>
<reference evidence="2" key="1">
    <citation type="submission" date="2021-11" db="EMBL/GenBank/DDBJ databases">
        <authorList>
            <person name="Herlambang A."/>
            <person name="Guo Y."/>
            <person name="Takashima Y."/>
            <person name="Nishizawa T."/>
        </authorList>
    </citation>
    <scope>NUCLEOTIDE SEQUENCE</scope>
    <source>
        <strain evidence="2">E1425</strain>
    </source>
</reference>